<evidence type="ECO:0000256" key="8">
    <source>
        <dbReference type="ARBA" id="ARBA00022842"/>
    </source>
</evidence>
<reference evidence="14" key="3">
    <citation type="submission" date="2025-09" db="UniProtKB">
        <authorList>
            <consortium name="Ensembl"/>
        </authorList>
    </citation>
    <scope>IDENTIFICATION</scope>
</reference>
<dbReference type="FunFam" id="3.40.50.11480:FF:000001">
    <property type="entry name" value="tubulin--tyrosine ligase"/>
    <property type="match status" value="1"/>
</dbReference>
<dbReference type="OMA" id="LDKTCHL"/>
<keyword evidence="9" id="KW-0630">Potassium</keyword>
<keyword evidence="15" id="KW-1185">Reference proteome</keyword>
<keyword evidence="6" id="KW-0547">Nucleotide-binding</keyword>
<dbReference type="InterPro" id="IPR004344">
    <property type="entry name" value="TTL/TTLL_fam"/>
</dbReference>
<keyword evidence="8" id="KW-0460">Magnesium</keyword>
<dbReference type="GO" id="GO:0090235">
    <property type="term" value="P:regulation of metaphase plate congression"/>
    <property type="evidence" value="ECO:0007669"/>
    <property type="project" value="Ensembl"/>
</dbReference>
<evidence type="ECO:0000256" key="11">
    <source>
        <dbReference type="ARBA" id="ARBA00038960"/>
    </source>
</evidence>
<comment type="cofactor">
    <cofactor evidence="2">
        <name>K(+)</name>
        <dbReference type="ChEBI" id="CHEBI:29103"/>
    </cofactor>
</comment>
<proteinExistence type="inferred from homology"/>
<evidence type="ECO:0000256" key="5">
    <source>
        <dbReference type="ARBA" id="ARBA00022598"/>
    </source>
</evidence>
<keyword evidence="7" id="KW-0067">ATP-binding</keyword>
<dbReference type="GO" id="GO:0043687">
    <property type="term" value="P:post-translational protein modification"/>
    <property type="evidence" value="ECO:0007669"/>
    <property type="project" value="Ensembl"/>
</dbReference>
<evidence type="ECO:0000256" key="13">
    <source>
        <dbReference type="ARBA" id="ARBA00047950"/>
    </source>
</evidence>
<dbReference type="GO" id="GO:0000226">
    <property type="term" value="P:microtubule cytoskeleton organization"/>
    <property type="evidence" value="ECO:0007669"/>
    <property type="project" value="Ensembl"/>
</dbReference>
<evidence type="ECO:0000313" key="15">
    <source>
        <dbReference type="Proteomes" id="UP000008225"/>
    </source>
</evidence>
<reference evidence="14" key="2">
    <citation type="submission" date="2025-08" db="UniProtKB">
        <authorList>
            <consortium name="Ensembl"/>
        </authorList>
    </citation>
    <scope>IDENTIFICATION</scope>
</reference>
<dbReference type="AlphaFoldDB" id="A0A8I4A4T1"/>
<evidence type="ECO:0000256" key="6">
    <source>
        <dbReference type="ARBA" id="ARBA00022741"/>
    </source>
</evidence>
<dbReference type="Ensembl" id="ENSCJAT00000135587.1">
    <property type="protein sequence ID" value="ENSCJAP00000093908.1"/>
    <property type="gene ID" value="ENSCJAG00000016475.4"/>
</dbReference>
<dbReference type="GO" id="GO:0045931">
    <property type="term" value="P:positive regulation of mitotic cell cycle"/>
    <property type="evidence" value="ECO:0007669"/>
    <property type="project" value="Ensembl"/>
</dbReference>
<evidence type="ECO:0000256" key="10">
    <source>
        <dbReference type="ARBA" id="ARBA00037791"/>
    </source>
</evidence>
<dbReference type="GeneTree" id="ENSGT00940000161907"/>
<comment type="function">
    <text evidence="10">Catalyzes the post-translational addition of a tyrosine to the C-terminal end of detyrosinated alpha-tubulin.</text>
</comment>
<dbReference type="PANTHER" id="PTHR46570:SF1">
    <property type="entry name" value="TUBULIN--TYROSINE LIGASE"/>
    <property type="match status" value="1"/>
</dbReference>
<evidence type="ECO:0000256" key="9">
    <source>
        <dbReference type="ARBA" id="ARBA00022958"/>
    </source>
</evidence>
<name>A0A8I4A4T1_CALJA</name>
<organism evidence="14 15">
    <name type="scientific">Callithrix jacchus</name>
    <name type="common">White-tufted-ear marmoset</name>
    <name type="synonym">Simia Jacchus</name>
    <dbReference type="NCBI Taxonomy" id="9483"/>
    <lineage>
        <taxon>Eukaryota</taxon>
        <taxon>Metazoa</taxon>
        <taxon>Chordata</taxon>
        <taxon>Craniata</taxon>
        <taxon>Vertebrata</taxon>
        <taxon>Euteleostomi</taxon>
        <taxon>Mammalia</taxon>
        <taxon>Eutheria</taxon>
        <taxon>Euarchontoglires</taxon>
        <taxon>Primates</taxon>
        <taxon>Haplorrhini</taxon>
        <taxon>Platyrrhini</taxon>
        <taxon>Cebidae</taxon>
        <taxon>Callitrichinae</taxon>
        <taxon>Callithrix</taxon>
        <taxon>Callithrix</taxon>
    </lineage>
</organism>
<evidence type="ECO:0000256" key="7">
    <source>
        <dbReference type="ARBA" id="ARBA00022840"/>
    </source>
</evidence>
<dbReference type="Proteomes" id="UP000008225">
    <property type="component" value="Chromosome 14"/>
</dbReference>
<dbReference type="Gene3D" id="3.40.50.11480">
    <property type="match status" value="1"/>
</dbReference>
<dbReference type="Pfam" id="PF03133">
    <property type="entry name" value="TTL"/>
    <property type="match status" value="2"/>
</dbReference>
<evidence type="ECO:0000256" key="3">
    <source>
        <dbReference type="ARBA" id="ARBA00006820"/>
    </source>
</evidence>
<dbReference type="GO" id="GO:0030516">
    <property type="term" value="P:regulation of axon extension"/>
    <property type="evidence" value="ECO:0007669"/>
    <property type="project" value="Ensembl"/>
</dbReference>
<comment type="subunit">
    <text evidence="4">Monomer.</text>
</comment>
<gene>
    <name evidence="14" type="primary">TTL</name>
</gene>
<dbReference type="PROSITE" id="PS51221">
    <property type="entry name" value="TTL"/>
    <property type="match status" value="1"/>
</dbReference>
<evidence type="ECO:0000256" key="1">
    <source>
        <dbReference type="ARBA" id="ARBA00001946"/>
    </source>
</evidence>
<evidence type="ECO:0000256" key="4">
    <source>
        <dbReference type="ARBA" id="ARBA00011245"/>
    </source>
</evidence>
<sequence>MYTFVVRDENSSVYAEVSRLLLATGYWKRLRRDNPRFNLMLGERNRLPFGRLGHEPGLVQLVNYYRGADKLCRKASLVKLIKTSPELAESCTWFPESYVIYPTNLKTPVAPAQNGIQPPINNSRTDEREFFLTSYNRKKEDGEGNVWIAKSSAGAKGEGILISSEASELLDFIDNQGQVHVIQKYLEHPLLLEPGHRKFDIRSWVLVDHQYNIYLYREGVLRTASEPYHVDNFQDKTCHLTNHCIQKEYSKNYGKYEEGNEMFFKEFNQYLTSALNITLESTILLQIKHIIRVLLLLPRLECNGTISAHRNLRLLDSSNSPASASSVAGTTGTRHHAQLMNCLLSVEPAISTKHLPYQSFQLFGFDFMVDAELKVWLIEVNGAPACAQ</sequence>
<keyword evidence="5" id="KW-0436">Ligase</keyword>
<dbReference type="InterPro" id="IPR052492">
    <property type="entry name" value="Tubulin-tyrosine_ligase"/>
</dbReference>
<evidence type="ECO:0000313" key="14">
    <source>
        <dbReference type="Ensembl" id="ENSCJAP00000093908.1"/>
    </source>
</evidence>
<dbReference type="Gene3D" id="3.30.470.20">
    <property type="entry name" value="ATP-grasp fold, B domain"/>
    <property type="match status" value="2"/>
</dbReference>
<comment type="similarity">
    <text evidence="3">Belongs to the tubulin--tyrosine ligase family.</text>
</comment>
<reference evidence="14 15" key="1">
    <citation type="submission" date="2009-03" db="EMBL/GenBank/DDBJ databases">
        <authorList>
            <person name="Warren W."/>
            <person name="Ye L."/>
            <person name="Minx P."/>
            <person name="Worley K."/>
            <person name="Gibbs R."/>
            <person name="Wilson R.K."/>
        </authorList>
    </citation>
    <scope>NUCLEOTIDE SEQUENCE [LARGE SCALE GENOMIC DNA]</scope>
</reference>
<evidence type="ECO:0000256" key="2">
    <source>
        <dbReference type="ARBA" id="ARBA00001958"/>
    </source>
</evidence>
<accession>A0A8I4A4T1</accession>
<dbReference type="GO" id="GO:0004835">
    <property type="term" value="F:tubulin-tyrosine ligase activity"/>
    <property type="evidence" value="ECO:0007669"/>
    <property type="project" value="UniProtKB-EC"/>
</dbReference>
<dbReference type="GO" id="GO:0005524">
    <property type="term" value="F:ATP binding"/>
    <property type="evidence" value="ECO:0007669"/>
    <property type="project" value="UniProtKB-KW"/>
</dbReference>
<dbReference type="SUPFAM" id="SSF56059">
    <property type="entry name" value="Glutathione synthetase ATP-binding domain-like"/>
    <property type="match status" value="1"/>
</dbReference>
<comment type="cofactor">
    <cofactor evidence="1">
        <name>Mg(2+)</name>
        <dbReference type="ChEBI" id="CHEBI:18420"/>
    </cofactor>
</comment>
<dbReference type="PANTHER" id="PTHR46570">
    <property type="entry name" value="TUBULIN--TYROSINE LIGASE"/>
    <property type="match status" value="1"/>
</dbReference>
<protein>
    <recommendedName>
        <fullName evidence="12">Tubulin--tyrosine ligase</fullName>
        <ecNumber evidence="11">6.3.2.25</ecNumber>
    </recommendedName>
</protein>
<dbReference type="GO" id="GO:0005876">
    <property type="term" value="C:spindle microtubule"/>
    <property type="evidence" value="ECO:0007669"/>
    <property type="project" value="Ensembl"/>
</dbReference>
<dbReference type="EC" id="6.3.2.25" evidence="11"/>
<comment type="catalytic activity">
    <reaction evidence="13">
        <text>C-terminal L-alpha-aminoacyl-L-glutamyl-L-glutamyl-[tubulin] + L-tyrosine + ATP = C-terminal L-alpha-aminoacyl-L-glutamyl-L-glutamyl-L-tyrosyl-[tubulin] + ADP + phosphate + H(+)</text>
        <dbReference type="Rhea" id="RHEA:17605"/>
        <dbReference type="Rhea" id="RHEA-COMP:16434"/>
        <dbReference type="Rhea" id="RHEA-COMP:16435"/>
        <dbReference type="ChEBI" id="CHEBI:15378"/>
        <dbReference type="ChEBI" id="CHEBI:30616"/>
        <dbReference type="ChEBI" id="CHEBI:43474"/>
        <dbReference type="ChEBI" id="CHEBI:58315"/>
        <dbReference type="ChEBI" id="CHEBI:149554"/>
        <dbReference type="ChEBI" id="CHEBI:149555"/>
        <dbReference type="ChEBI" id="CHEBI:456216"/>
        <dbReference type="EC" id="6.3.2.25"/>
    </reaction>
</comment>
<evidence type="ECO:0000256" key="12">
    <source>
        <dbReference type="ARBA" id="ARBA00041021"/>
    </source>
</evidence>